<organism evidence="2 3">
    <name type="scientific">Pleurodeles waltl</name>
    <name type="common">Iberian ribbed newt</name>
    <dbReference type="NCBI Taxonomy" id="8319"/>
    <lineage>
        <taxon>Eukaryota</taxon>
        <taxon>Metazoa</taxon>
        <taxon>Chordata</taxon>
        <taxon>Craniata</taxon>
        <taxon>Vertebrata</taxon>
        <taxon>Euteleostomi</taxon>
        <taxon>Amphibia</taxon>
        <taxon>Batrachia</taxon>
        <taxon>Caudata</taxon>
        <taxon>Salamandroidea</taxon>
        <taxon>Salamandridae</taxon>
        <taxon>Pleurodelinae</taxon>
        <taxon>Pleurodeles</taxon>
    </lineage>
</organism>
<evidence type="ECO:0000256" key="1">
    <source>
        <dbReference type="SAM" id="MobiDB-lite"/>
    </source>
</evidence>
<dbReference type="EMBL" id="JANPWB010000012">
    <property type="protein sequence ID" value="KAJ1113317.1"/>
    <property type="molecule type" value="Genomic_DNA"/>
</dbReference>
<evidence type="ECO:0000313" key="2">
    <source>
        <dbReference type="EMBL" id="KAJ1113317.1"/>
    </source>
</evidence>
<keyword evidence="3" id="KW-1185">Reference proteome</keyword>
<accession>A0AAV7NDR4</accession>
<gene>
    <name evidence="2" type="ORF">NDU88_001565</name>
</gene>
<feature type="compositionally biased region" description="Polar residues" evidence="1">
    <location>
        <begin position="98"/>
        <end position="111"/>
    </location>
</feature>
<evidence type="ECO:0000313" key="3">
    <source>
        <dbReference type="Proteomes" id="UP001066276"/>
    </source>
</evidence>
<reference evidence="2" key="1">
    <citation type="journal article" date="2022" name="bioRxiv">
        <title>Sequencing and chromosome-scale assembly of the giantPleurodeles waltlgenome.</title>
        <authorList>
            <person name="Brown T."/>
            <person name="Elewa A."/>
            <person name="Iarovenko S."/>
            <person name="Subramanian E."/>
            <person name="Araus A.J."/>
            <person name="Petzold A."/>
            <person name="Susuki M."/>
            <person name="Suzuki K.-i.T."/>
            <person name="Hayashi T."/>
            <person name="Toyoda A."/>
            <person name="Oliveira C."/>
            <person name="Osipova E."/>
            <person name="Leigh N.D."/>
            <person name="Simon A."/>
            <person name="Yun M.H."/>
        </authorList>
    </citation>
    <scope>NUCLEOTIDE SEQUENCE</scope>
    <source>
        <strain evidence="2">20211129_DDA</strain>
        <tissue evidence="2">Liver</tissue>
    </source>
</reference>
<feature type="compositionally biased region" description="Basic residues" evidence="1">
    <location>
        <begin position="112"/>
        <end position="122"/>
    </location>
</feature>
<name>A0AAV7NDR4_PLEWA</name>
<proteinExistence type="predicted"/>
<protein>
    <submittedName>
        <fullName evidence="2">Uncharacterized protein</fullName>
    </submittedName>
</protein>
<comment type="caution">
    <text evidence="2">The sequence shown here is derived from an EMBL/GenBank/DDBJ whole genome shotgun (WGS) entry which is preliminary data.</text>
</comment>
<dbReference type="AlphaFoldDB" id="A0AAV7NDR4"/>
<sequence>MSGAEESFHQISGSDKPRQWLHTCEGLVNTSLPTERAFVSQRSSRQRQSQVWELRRQAADILTISSCHPPISCKTRRETPESSVHGVRHGPERELDSGRSQLVGSDWNTPPSRKHKRRSGDA</sequence>
<dbReference type="Proteomes" id="UP001066276">
    <property type="component" value="Chromosome 8"/>
</dbReference>
<feature type="region of interest" description="Disordered" evidence="1">
    <location>
        <begin position="68"/>
        <end position="122"/>
    </location>
</feature>